<keyword evidence="7" id="KW-1185">Reference proteome</keyword>
<gene>
    <name evidence="6" type="ORF">GCM10019016_104970</name>
</gene>
<evidence type="ECO:0000256" key="2">
    <source>
        <dbReference type="ARBA" id="ARBA00005582"/>
    </source>
</evidence>
<dbReference type="CDD" id="cd02883">
    <property type="entry name" value="NUDIX_Hydrolase"/>
    <property type="match status" value="1"/>
</dbReference>
<evidence type="ECO:0000256" key="1">
    <source>
        <dbReference type="ARBA" id="ARBA00001946"/>
    </source>
</evidence>
<accession>A0ABP6U742</accession>
<organism evidence="6 7">
    <name type="scientific">Streptomyces prasinosporus</name>
    <dbReference type="NCBI Taxonomy" id="68256"/>
    <lineage>
        <taxon>Bacteria</taxon>
        <taxon>Bacillati</taxon>
        <taxon>Actinomycetota</taxon>
        <taxon>Actinomycetes</taxon>
        <taxon>Kitasatosporales</taxon>
        <taxon>Streptomycetaceae</taxon>
        <taxon>Streptomyces</taxon>
        <taxon>Streptomyces albogriseolus group</taxon>
    </lineage>
</organism>
<dbReference type="InterPro" id="IPR015797">
    <property type="entry name" value="NUDIX_hydrolase-like_dom_sf"/>
</dbReference>
<evidence type="ECO:0000256" key="4">
    <source>
        <dbReference type="RuleBase" id="RU003476"/>
    </source>
</evidence>
<keyword evidence="3 4" id="KW-0378">Hydrolase</keyword>
<reference evidence="7" key="1">
    <citation type="journal article" date="2019" name="Int. J. Syst. Evol. Microbiol.">
        <title>The Global Catalogue of Microorganisms (GCM) 10K type strain sequencing project: providing services to taxonomists for standard genome sequencing and annotation.</title>
        <authorList>
            <consortium name="The Broad Institute Genomics Platform"/>
            <consortium name="The Broad Institute Genome Sequencing Center for Infectious Disease"/>
            <person name="Wu L."/>
            <person name="Ma J."/>
        </authorList>
    </citation>
    <scope>NUCLEOTIDE SEQUENCE [LARGE SCALE GENOMIC DNA]</scope>
    <source>
        <strain evidence="7">JCM 4816</strain>
    </source>
</reference>
<dbReference type="InterPro" id="IPR020476">
    <property type="entry name" value="Nudix_hydrolase"/>
</dbReference>
<dbReference type="GO" id="GO:0016787">
    <property type="term" value="F:hydrolase activity"/>
    <property type="evidence" value="ECO:0007669"/>
    <property type="project" value="UniProtKB-KW"/>
</dbReference>
<dbReference type="PROSITE" id="PS51462">
    <property type="entry name" value="NUDIX"/>
    <property type="match status" value="1"/>
</dbReference>
<comment type="cofactor">
    <cofactor evidence="1">
        <name>Mg(2+)</name>
        <dbReference type="ChEBI" id="CHEBI:18420"/>
    </cofactor>
</comment>
<sequence>MLLPRPLPTASGVLGLGADFGMFSPSPEPLAVDHRGNRLVSFTFGTEDVLPGGAPVPMALTALWRRNEVVVVYDRFRGQWELPGGLLEPGESPRRAAVRELAEESGQVPSGPLRFVGYAGFLLGPAQRPEYGALFTGHALPRRDFRADREIEAVRWWNLRAPLPGRTSGIDVHLARLTLPD</sequence>
<evidence type="ECO:0000256" key="3">
    <source>
        <dbReference type="ARBA" id="ARBA00022801"/>
    </source>
</evidence>
<dbReference type="Gene3D" id="3.90.79.10">
    <property type="entry name" value="Nucleoside Triphosphate Pyrophosphohydrolase"/>
    <property type="match status" value="1"/>
</dbReference>
<dbReference type="Pfam" id="PF00293">
    <property type="entry name" value="NUDIX"/>
    <property type="match status" value="1"/>
</dbReference>
<evidence type="ECO:0000313" key="7">
    <source>
        <dbReference type="Proteomes" id="UP001501455"/>
    </source>
</evidence>
<dbReference type="PANTHER" id="PTHR43046:SF14">
    <property type="entry name" value="MUTT_NUDIX FAMILY PROTEIN"/>
    <property type="match status" value="1"/>
</dbReference>
<name>A0ABP6U742_9ACTN</name>
<dbReference type="PROSITE" id="PS00893">
    <property type="entry name" value="NUDIX_BOX"/>
    <property type="match status" value="1"/>
</dbReference>
<dbReference type="Proteomes" id="UP001501455">
    <property type="component" value="Unassembled WGS sequence"/>
</dbReference>
<protein>
    <submittedName>
        <fullName evidence="6">NUDIX hydrolase</fullName>
    </submittedName>
</protein>
<dbReference type="InterPro" id="IPR000086">
    <property type="entry name" value="NUDIX_hydrolase_dom"/>
</dbReference>
<dbReference type="PANTHER" id="PTHR43046">
    <property type="entry name" value="GDP-MANNOSE MANNOSYL HYDROLASE"/>
    <property type="match status" value="1"/>
</dbReference>
<dbReference type="InterPro" id="IPR020084">
    <property type="entry name" value="NUDIX_hydrolase_CS"/>
</dbReference>
<feature type="domain" description="Nudix hydrolase" evidence="5">
    <location>
        <begin position="51"/>
        <end position="180"/>
    </location>
</feature>
<comment type="similarity">
    <text evidence="2 4">Belongs to the Nudix hydrolase family.</text>
</comment>
<evidence type="ECO:0000313" key="6">
    <source>
        <dbReference type="EMBL" id="GAA3503387.1"/>
    </source>
</evidence>
<evidence type="ECO:0000259" key="5">
    <source>
        <dbReference type="PROSITE" id="PS51462"/>
    </source>
</evidence>
<dbReference type="EMBL" id="BAAAXF010000074">
    <property type="protein sequence ID" value="GAA3503387.1"/>
    <property type="molecule type" value="Genomic_DNA"/>
</dbReference>
<proteinExistence type="inferred from homology"/>
<dbReference type="RefSeq" id="WP_345584189.1">
    <property type="nucleotide sequence ID" value="NZ_BAAAXF010000074.1"/>
</dbReference>
<comment type="caution">
    <text evidence="6">The sequence shown here is derived from an EMBL/GenBank/DDBJ whole genome shotgun (WGS) entry which is preliminary data.</text>
</comment>
<dbReference type="SUPFAM" id="SSF55811">
    <property type="entry name" value="Nudix"/>
    <property type="match status" value="1"/>
</dbReference>
<dbReference type="PRINTS" id="PR00502">
    <property type="entry name" value="NUDIXFAMILY"/>
</dbReference>